<keyword evidence="4" id="KW-1003">Cell membrane</keyword>
<feature type="transmembrane region" description="Helical" evidence="20">
    <location>
        <begin position="152"/>
        <end position="172"/>
    </location>
</feature>
<organism evidence="22 23">
    <name type="scientific">Ranitomeya imitator</name>
    <name type="common">mimic poison frog</name>
    <dbReference type="NCBI Taxonomy" id="111125"/>
    <lineage>
        <taxon>Eukaryota</taxon>
        <taxon>Metazoa</taxon>
        <taxon>Chordata</taxon>
        <taxon>Craniata</taxon>
        <taxon>Vertebrata</taxon>
        <taxon>Euteleostomi</taxon>
        <taxon>Amphibia</taxon>
        <taxon>Batrachia</taxon>
        <taxon>Anura</taxon>
        <taxon>Neobatrachia</taxon>
        <taxon>Hyloidea</taxon>
        <taxon>Dendrobatidae</taxon>
        <taxon>Dendrobatinae</taxon>
        <taxon>Ranitomeya</taxon>
    </lineage>
</organism>
<proteinExistence type="inferred from homology"/>
<dbReference type="SUPFAM" id="SSF81321">
    <property type="entry name" value="Family A G protein-coupled receptor-like"/>
    <property type="match status" value="1"/>
</dbReference>
<dbReference type="Gene3D" id="1.20.1070.10">
    <property type="entry name" value="Rhodopsin 7-helix transmembrane proteins"/>
    <property type="match status" value="1"/>
</dbReference>
<dbReference type="Proteomes" id="UP001176940">
    <property type="component" value="Unassembled WGS sequence"/>
</dbReference>
<comment type="subcellular location">
    <subcellularLocation>
        <location evidence="2">Cell membrane</location>
        <topology evidence="2">Multi-pass membrane protein</topology>
    </subcellularLocation>
    <subcellularLocation>
        <location evidence="1">Cytoplasmic vesicle</location>
    </subcellularLocation>
</comment>
<comment type="similarity">
    <text evidence="16">Belongs to the chemokine-like receptor (CMKLR) family.</text>
</comment>
<evidence type="ECO:0000256" key="13">
    <source>
        <dbReference type="ARBA" id="ARBA00023170"/>
    </source>
</evidence>
<evidence type="ECO:0000256" key="11">
    <source>
        <dbReference type="ARBA" id="ARBA00023136"/>
    </source>
</evidence>
<feature type="transmembrane region" description="Helical" evidence="20">
    <location>
        <begin position="41"/>
        <end position="61"/>
    </location>
</feature>
<dbReference type="InterPro" id="IPR000826">
    <property type="entry name" value="Formyl_rcpt-rel"/>
</dbReference>
<evidence type="ECO:0000256" key="8">
    <source>
        <dbReference type="ARBA" id="ARBA00022692"/>
    </source>
</evidence>
<keyword evidence="15" id="KW-0968">Cytoplasmic vesicle</keyword>
<dbReference type="PRINTS" id="PR01104">
    <property type="entry name" value="ANPHYLATOXNR"/>
</dbReference>
<evidence type="ECO:0000256" key="14">
    <source>
        <dbReference type="ARBA" id="ARBA00023224"/>
    </source>
</evidence>
<feature type="transmembrane region" description="Helical" evidence="20">
    <location>
        <begin position="202"/>
        <end position="224"/>
    </location>
</feature>
<evidence type="ECO:0000256" key="12">
    <source>
        <dbReference type="ARBA" id="ARBA00023157"/>
    </source>
</evidence>
<dbReference type="PRINTS" id="PR00426">
    <property type="entry name" value="C5ANPHYLTXNR"/>
</dbReference>
<dbReference type="PROSITE" id="PS00237">
    <property type="entry name" value="G_PROTEIN_RECEP_F1_1"/>
    <property type="match status" value="1"/>
</dbReference>
<dbReference type="InterPro" id="IPR000276">
    <property type="entry name" value="GPCR_Rhodpsn"/>
</dbReference>
<keyword evidence="8 19" id="KW-0812">Transmembrane</keyword>
<dbReference type="PANTHER" id="PTHR24225:SF29">
    <property type="entry name" value="C5A ANAPHYLATOXIN CHEMOTACTIC RECEPTOR 1"/>
    <property type="match status" value="1"/>
</dbReference>
<keyword evidence="14 19" id="KW-0807">Transducer</keyword>
<dbReference type="PROSITE" id="PS50262">
    <property type="entry name" value="G_PROTEIN_RECEP_F1_2"/>
    <property type="match status" value="1"/>
</dbReference>
<evidence type="ECO:0000256" key="6">
    <source>
        <dbReference type="ARBA" id="ARBA00022553"/>
    </source>
</evidence>
<gene>
    <name evidence="22" type="ORF">RIMI_LOCUS12138080</name>
</gene>
<keyword evidence="9 20" id="KW-1133">Transmembrane helix</keyword>
<keyword evidence="12" id="KW-1015">Disulfide bond</keyword>
<evidence type="ECO:0000256" key="18">
    <source>
        <dbReference type="ARBA" id="ARBA00045990"/>
    </source>
</evidence>
<keyword evidence="23" id="KW-1185">Reference proteome</keyword>
<evidence type="ECO:0000256" key="15">
    <source>
        <dbReference type="ARBA" id="ARBA00023329"/>
    </source>
</evidence>
<evidence type="ECO:0000256" key="3">
    <source>
        <dbReference type="ARBA" id="ARBA00016344"/>
    </source>
</evidence>
<dbReference type="PANTHER" id="PTHR24225">
    <property type="entry name" value="CHEMOTACTIC RECEPTOR"/>
    <property type="match status" value="1"/>
</dbReference>
<evidence type="ECO:0000256" key="9">
    <source>
        <dbReference type="ARBA" id="ARBA00022989"/>
    </source>
</evidence>
<evidence type="ECO:0000256" key="1">
    <source>
        <dbReference type="ARBA" id="ARBA00004541"/>
    </source>
</evidence>
<evidence type="ECO:0000259" key="21">
    <source>
        <dbReference type="PROSITE" id="PS50262"/>
    </source>
</evidence>
<feature type="transmembrane region" description="Helical" evidence="20">
    <location>
        <begin position="245"/>
        <end position="269"/>
    </location>
</feature>
<feature type="transmembrane region" description="Helical" evidence="20">
    <location>
        <begin position="110"/>
        <end position="131"/>
    </location>
</feature>
<keyword evidence="6" id="KW-0597">Phosphoprotein</keyword>
<evidence type="ECO:0000313" key="23">
    <source>
        <dbReference type="Proteomes" id="UP001176940"/>
    </source>
</evidence>
<dbReference type="Pfam" id="PF00001">
    <property type="entry name" value="7tm_1"/>
    <property type="match status" value="1"/>
</dbReference>
<evidence type="ECO:0000256" key="2">
    <source>
        <dbReference type="ARBA" id="ARBA00004651"/>
    </source>
</evidence>
<feature type="transmembrane region" description="Helical" evidence="20">
    <location>
        <begin position="73"/>
        <end position="98"/>
    </location>
</feature>
<comment type="similarity">
    <text evidence="19">Belongs to the G-protein coupled receptor 1 family.</text>
</comment>
<evidence type="ECO:0000256" key="17">
    <source>
        <dbReference type="ARBA" id="ARBA00033421"/>
    </source>
</evidence>
<comment type="caution">
    <text evidence="22">The sequence shown here is derived from an EMBL/GenBank/DDBJ whole genome shotgun (WGS) entry which is preliminary data.</text>
</comment>
<protein>
    <recommendedName>
        <fullName evidence="3">C5a anaphylatoxin chemotactic receptor 1</fullName>
    </recommendedName>
    <alternativeName>
        <fullName evidence="17">C5a anaphylatoxin chemotactic receptor</fullName>
    </alternativeName>
</protein>
<accession>A0ABN9LV12</accession>
<evidence type="ECO:0000256" key="7">
    <source>
        <dbReference type="ARBA" id="ARBA00022641"/>
    </source>
</evidence>
<dbReference type="EMBL" id="CAUEEQ010028397">
    <property type="protein sequence ID" value="CAJ0948397.1"/>
    <property type="molecule type" value="Genomic_DNA"/>
</dbReference>
<evidence type="ECO:0000256" key="4">
    <source>
        <dbReference type="ARBA" id="ARBA00022475"/>
    </source>
</evidence>
<evidence type="ECO:0000256" key="16">
    <source>
        <dbReference type="ARBA" id="ARBA00025736"/>
    </source>
</evidence>
<evidence type="ECO:0000313" key="22">
    <source>
        <dbReference type="EMBL" id="CAJ0948397.1"/>
    </source>
</evidence>
<keyword evidence="5" id="KW-0145">Chemotaxis</keyword>
<evidence type="ECO:0000256" key="10">
    <source>
        <dbReference type="ARBA" id="ARBA00023040"/>
    </source>
</evidence>
<evidence type="ECO:0000256" key="5">
    <source>
        <dbReference type="ARBA" id="ARBA00022500"/>
    </source>
</evidence>
<evidence type="ECO:0000256" key="19">
    <source>
        <dbReference type="RuleBase" id="RU000688"/>
    </source>
</evidence>
<dbReference type="InterPro" id="IPR017452">
    <property type="entry name" value="GPCR_Rhodpsn_7TM"/>
</dbReference>
<evidence type="ECO:0000256" key="20">
    <source>
        <dbReference type="SAM" id="Phobius"/>
    </source>
</evidence>
<feature type="transmembrane region" description="Helical" evidence="20">
    <location>
        <begin position="281"/>
        <end position="303"/>
    </location>
</feature>
<keyword evidence="7" id="KW-0765">Sulfation</keyword>
<keyword evidence="13 19" id="KW-0675">Receptor</keyword>
<keyword evidence="10 19" id="KW-0297">G-protein coupled receptor</keyword>
<comment type="function">
    <text evidence="18">Receptor for the chemotactic and inflammatory peptide anaphylatoxin C5a. The ligand interacts with at least two sites on the receptor: a high-affinity site on the extracellular N-terminus, and a second site in the transmembrane region which activates downstream signaling events. Receptor activation stimulates chemotaxis, granule enzyme release, intracellular calcium release and superoxide anion production.</text>
</comment>
<keyword evidence="11 20" id="KW-0472">Membrane</keyword>
<sequence length="345" mass="39760">MVMEMSWNDSYEYDYDENYTFPPIISRNENYQVSVTDGIAIFQYLLVFLLGVPGNSLVLWITAFEMKHSVNTIWFQNLAIADLLCCLSVPFNIMNISLGYWPLGLFACKFIPSILLINMYASILLLTMISIDRCAMVMNPVWCHNSRTLRKAYLACAILWILAIILSSPNLVFRNVKEYQGRIKCVVDYRILRFQRQKVEDSIAICRLLLGFIIPFLVIIRCYTMLIHRVKLRFTQTTKTIRVSIVVIIGFFVCWLPYHVSGTIIAMSAVSSPYYQPTLNLFNIFIALAFMNSCINPIIYVLLGHKSKFKRSIRVILKDVLEEEITPDSNRTNLTSESKNTDTSI</sequence>
<dbReference type="PRINTS" id="PR00237">
    <property type="entry name" value="GPCRRHODOPSN"/>
</dbReference>
<dbReference type="InterPro" id="IPR002234">
    <property type="entry name" value="Anphylx_rcpt_C3a/C5a1-2"/>
</dbReference>
<feature type="domain" description="G-protein coupled receptors family 1 profile" evidence="21">
    <location>
        <begin position="54"/>
        <end position="300"/>
    </location>
</feature>
<reference evidence="22" key="1">
    <citation type="submission" date="2023-07" db="EMBL/GenBank/DDBJ databases">
        <authorList>
            <person name="Stuckert A."/>
        </authorList>
    </citation>
    <scope>NUCLEOTIDE SEQUENCE</scope>
</reference>
<name>A0ABN9LV12_9NEOB</name>